<reference evidence="3" key="1">
    <citation type="journal article" date="2019" name="Int. J. Syst. Evol. Microbiol.">
        <title>The Global Catalogue of Microorganisms (GCM) 10K type strain sequencing project: providing services to taxonomists for standard genome sequencing and annotation.</title>
        <authorList>
            <consortium name="The Broad Institute Genomics Platform"/>
            <consortium name="The Broad Institute Genome Sequencing Center for Infectious Disease"/>
            <person name="Wu L."/>
            <person name="Ma J."/>
        </authorList>
    </citation>
    <scope>NUCLEOTIDE SEQUENCE [LARGE SCALE GENOMIC DNA]</scope>
    <source>
        <strain evidence="3">CCUG 71848</strain>
    </source>
</reference>
<dbReference type="RefSeq" id="WP_306419369.1">
    <property type="nucleotide sequence ID" value="NZ_JBHTLH010000019.1"/>
</dbReference>
<name>A0ABW3PDX1_9LACO</name>
<keyword evidence="3" id="KW-1185">Reference proteome</keyword>
<gene>
    <name evidence="2" type="ORF">ACFQ22_06875</name>
</gene>
<protein>
    <recommendedName>
        <fullName evidence="1">Glutamyl-tRNA reductase N-terminal domain-containing protein</fullName>
    </recommendedName>
</protein>
<dbReference type="PANTHER" id="PTHR43120:SF1">
    <property type="entry name" value="GLUTAMYL-TRNA REDUCTASE 1, CHLOROPLASTIC"/>
    <property type="match status" value="1"/>
</dbReference>
<dbReference type="Pfam" id="PF05201">
    <property type="entry name" value="GlutR_N"/>
    <property type="match status" value="1"/>
</dbReference>
<dbReference type="Gene3D" id="3.30.460.30">
    <property type="entry name" value="Glutamyl-tRNA reductase, N-terminal domain"/>
    <property type="match status" value="1"/>
</dbReference>
<evidence type="ECO:0000313" key="3">
    <source>
        <dbReference type="Proteomes" id="UP001597156"/>
    </source>
</evidence>
<dbReference type="PANTHER" id="PTHR43120">
    <property type="entry name" value="GLUTAMYL-TRNA REDUCTASE 1, CHLOROPLASTIC"/>
    <property type="match status" value="1"/>
</dbReference>
<dbReference type="Proteomes" id="UP001597156">
    <property type="component" value="Unassembled WGS sequence"/>
</dbReference>
<dbReference type="EMBL" id="JBHTLH010000019">
    <property type="protein sequence ID" value="MFD1125074.1"/>
    <property type="molecule type" value="Genomic_DNA"/>
</dbReference>
<feature type="domain" description="Glutamyl-tRNA reductase N-terminal" evidence="1">
    <location>
        <begin position="6"/>
        <end position="116"/>
    </location>
</feature>
<dbReference type="InterPro" id="IPR036343">
    <property type="entry name" value="GluRdtase_N_sf"/>
</dbReference>
<evidence type="ECO:0000313" key="2">
    <source>
        <dbReference type="EMBL" id="MFD1125074.1"/>
    </source>
</evidence>
<sequence>MFIIYVSLNYQKVPIEVRERFALSETKLAQADRQLNQEKSILENVILSTCNRTDVYAVVDQVHTGRYYIKRFLANWFHVSLDQLNQWVQIGVKEAAVSHLFRVTVGLESLMVGEPQRSRPPIF</sequence>
<proteinExistence type="predicted"/>
<evidence type="ECO:0000259" key="1">
    <source>
        <dbReference type="Pfam" id="PF05201"/>
    </source>
</evidence>
<accession>A0ABW3PDX1</accession>
<organism evidence="2 3">
    <name type="scientific">Lentilactobacillus raoultii</name>
    <dbReference type="NCBI Taxonomy" id="1987503"/>
    <lineage>
        <taxon>Bacteria</taxon>
        <taxon>Bacillati</taxon>
        <taxon>Bacillota</taxon>
        <taxon>Bacilli</taxon>
        <taxon>Lactobacillales</taxon>
        <taxon>Lactobacillaceae</taxon>
        <taxon>Lentilactobacillus</taxon>
    </lineage>
</organism>
<dbReference type="InterPro" id="IPR015895">
    <property type="entry name" value="4pyrrol_synth_GluRdtase_N"/>
</dbReference>
<dbReference type="SUPFAM" id="SSF69742">
    <property type="entry name" value="Glutamyl tRNA-reductase catalytic, N-terminal domain"/>
    <property type="match status" value="1"/>
</dbReference>
<comment type="caution">
    <text evidence="2">The sequence shown here is derived from an EMBL/GenBank/DDBJ whole genome shotgun (WGS) entry which is preliminary data.</text>
</comment>